<reference evidence="3 4" key="1">
    <citation type="journal article" date="2013" name="Genome Announc.">
        <title>Genome Sequence of Thalassolituus oleivorans MIL-1 (DSM 14913T).</title>
        <authorList>
            <person name="Golyshin P.N."/>
            <person name="Werner J."/>
            <person name="Chernikova T.N."/>
            <person name="Tran H."/>
            <person name="Ferrer M."/>
            <person name="Yakimov M.M."/>
            <person name="Teeling H."/>
            <person name="Golyshina O.V."/>
        </authorList>
    </citation>
    <scope>NUCLEOTIDE SEQUENCE [LARGE SCALE GENOMIC DNA]</scope>
    <source>
        <strain evidence="3 4">MIL-1</strain>
    </source>
</reference>
<dbReference type="STRING" id="187493.CN03_06905"/>
<dbReference type="PANTHER" id="PTHR12526">
    <property type="entry name" value="GLYCOSYLTRANSFERASE"/>
    <property type="match status" value="1"/>
</dbReference>
<gene>
    <name evidence="3" type="ORF">TOL_2273</name>
</gene>
<dbReference type="PANTHER" id="PTHR12526:SF638">
    <property type="entry name" value="SPORE COAT PROTEIN SA"/>
    <property type="match status" value="1"/>
</dbReference>
<protein>
    <submittedName>
        <fullName evidence="3">Putative glycosyl transferase</fullName>
    </submittedName>
</protein>
<dbReference type="eggNOG" id="COG0438">
    <property type="taxonomic scope" value="Bacteria"/>
</dbReference>
<dbReference type="Pfam" id="PF13477">
    <property type="entry name" value="Glyco_trans_4_2"/>
    <property type="match status" value="1"/>
</dbReference>
<sequence>MTKDRKRLVFVVNVDWYFDLHWLDRALFFKSVGFDVFLITRFSSENIRSRMCGLGIHCYDIDLSRKGLNPISEARTLISLGFLLKSIGPEIIHSVTIKPNIYTGILVKVFLKKPQVVAVTGLGLVYSSKSILFCFVRHFVSLLYKVAQSKYSYFVFENSDDFEKFTRYKIVKENRGEVIYGAGVDTEKYFYKVPPGNRYILFAARLLKSKGFYNIARAVKKLNCEGAQLTLLVAGIVDDDVNEAIPITDVERMHSAGDIVWLGNVSDMVSLLHSVDLVCLPTVYGEGVPRILIEAAACGRALLATNVSGCNAIVENGFNGYLVDPNKPAMLEKRLLDIFEDENYLKMGRCGRDKVVLQFSQELVFEKTNKLYQRLLLKVESFT</sequence>
<evidence type="ECO:0000313" key="3">
    <source>
        <dbReference type="EMBL" id="CCU72675.1"/>
    </source>
</evidence>
<dbReference type="AlphaFoldDB" id="M5E5C4"/>
<dbReference type="HOGENOM" id="CLU_009583_8_1_6"/>
<evidence type="ECO:0000259" key="2">
    <source>
        <dbReference type="Pfam" id="PF13477"/>
    </source>
</evidence>
<organism evidence="3 4">
    <name type="scientific">Thalassolituus oleivorans MIL-1</name>
    <dbReference type="NCBI Taxonomy" id="1298593"/>
    <lineage>
        <taxon>Bacteria</taxon>
        <taxon>Pseudomonadati</taxon>
        <taxon>Pseudomonadota</taxon>
        <taxon>Gammaproteobacteria</taxon>
        <taxon>Oceanospirillales</taxon>
        <taxon>Oceanospirillaceae</taxon>
        <taxon>Thalassolituus</taxon>
    </lineage>
</organism>
<dbReference type="KEGG" id="tol:TOL_2273"/>
<dbReference type="Pfam" id="PF00534">
    <property type="entry name" value="Glycos_transf_1"/>
    <property type="match status" value="1"/>
</dbReference>
<dbReference type="Gene3D" id="3.40.50.2000">
    <property type="entry name" value="Glycogen Phosphorylase B"/>
    <property type="match status" value="2"/>
</dbReference>
<dbReference type="EMBL" id="HF680312">
    <property type="protein sequence ID" value="CCU72675.1"/>
    <property type="molecule type" value="Genomic_DNA"/>
</dbReference>
<feature type="domain" description="Glycosyl transferase family 1" evidence="1">
    <location>
        <begin position="192"/>
        <end position="345"/>
    </location>
</feature>
<keyword evidence="4" id="KW-1185">Reference proteome</keyword>
<name>M5E5C4_9GAMM</name>
<accession>M5E5C4</accession>
<keyword evidence="3" id="KW-0808">Transferase</keyword>
<dbReference type="CDD" id="cd03808">
    <property type="entry name" value="GT4_CapM-like"/>
    <property type="match status" value="1"/>
</dbReference>
<dbReference type="PATRIC" id="fig|1298593.3.peg.2179"/>
<dbReference type="GO" id="GO:0016757">
    <property type="term" value="F:glycosyltransferase activity"/>
    <property type="evidence" value="ECO:0007669"/>
    <property type="project" value="InterPro"/>
</dbReference>
<dbReference type="SUPFAM" id="SSF53756">
    <property type="entry name" value="UDP-Glycosyltransferase/glycogen phosphorylase"/>
    <property type="match status" value="1"/>
</dbReference>
<dbReference type="InterPro" id="IPR001296">
    <property type="entry name" value="Glyco_trans_1"/>
</dbReference>
<dbReference type="Proteomes" id="UP000011866">
    <property type="component" value="Chromosome"/>
</dbReference>
<dbReference type="InterPro" id="IPR028098">
    <property type="entry name" value="Glyco_trans_4-like_N"/>
</dbReference>
<evidence type="ECO:0000259" key="1">
    <source>
        <dbReference type="Pfam" id="PF00534"/>
    </source>
</evidence>
<feature type="domain" description="Glycosyltransferase subfamily 4-like N-terminal" evidence="2">
    <location>
        <begin position="8"/>
        <end position="145"/>
    </location>
</feature>
<proteinExistence type="predicted"/>
<dbReference type="GO" id="GO:1901135">
    <property type="term" value="P:carbohydrate derivative metabolic process"/>
    <property type="evidence" value="ECO:0007669"/>
    <property type="project" value="UniProtKB-ARBA"/>
</dbReference>
<evidence type="ECO:0000313" key="4">
    <source>
        <dbReference type="Proteomes" id="UP000011866"/>
    </source>
</evidence>